<dbReference type="Proteomes" id="UP001217089">
    <property type="component" value="Unassembled WGS sequence"/>
</dbReference>
<proteinExistence type="predicted"/>
<gene>
    <name evidence="1" type="ORF">KUTeg_012054</name>
</gene>
<keyword evidence="2" id="KW-1185">Reference proteome</keyword>
<evidence type="ECO:0000313" key="2">
    <source>
        <dbReference type="Proteomes" id="UP001217089"/>
    </source>
</evidence>
<accession>A0ABQ9EYF6</accession>
<reference evidence="1 2" key="1">
    <citation type="submission" date="2022-12" db="EMBL/GenBank/DDBJ databases">
        <title>Chromosome-level genome of Tegillarca granosa.</title>
        <authorList>
            <person name="Kim J."/>
        </authorList>
    </citation>
    <scope>NUCLEOTIDE SEQUENCE [LARGE SCALE GENOMIC DNA]</scope>
    <source>
        <strain evidence="1">Teg-2019</strain>
        <tissue evidence="1">Adductor muscle</tissue>
    </source>
</reference>
<organism evidence="1 2">
    <name type="scientific">Tegillarca granosa</name>
    <name type="common">Malaysian cockle</name>
    <name type="synonym">Anadara granosa</name>
    <dbReference type="NCBI Taxonomy" id="220873"/>
    <lineage>
        <taxon>Eukaryota</taxon>
        <taxon>Metazoa</taxon>
        <taxon>Spiralia</taxon>
        <taxon>Lophotrochozoa</taxon>
        <taxon>Mollusca</taxon>
        <taxon>Bivalvia</taxon>
        <taxon>Autobranchia</taxon>
        <taxon>Pteriomorphia</taxon>
        <taxon>Arcoida</taxon>
        <taxon>Arcoidea</taxon>
        <taxon>Arcidae</taxon>
        <taxon>Tegillarca</taxon>
    </lineage>
</organism>
<evidence type="ECO:0000313" key="1">
    <source>
        <dbReference type="EMBL" id="KAJ8310189.1"/>
    </source>
</evidence>
<name>A0ABQ9EYF6_TEGGR</name>
<comment type="caution">
    <text evidence="1">The sequence shown here is derived from an EMBL/GenBank/DDBJ whole genome shotgun (WGS) entry which is preliminary data.</text>
</comment>
<sequence>MFILSYAKRNALPLPAGEVNYRSDSLRTFQRVWHDLTPYILVMKSSSDLCQTCQEYSFKISNSGNLDEDEKGSLTNIALDAGIRAYLNYT</sequence>
<protein>
    <submittedName>
        <fullName evidence="1">Uncharacterized protein</fullName>
    </submittedName>
</protein>
<dbReference type="EMBL" id="JARBDR010000640">
    <property type="protein sequence ID" value="KAJ8310189.1"/>
    <property type="molecule type" value="Genomic_DNA"/>
</dbReference>